<proteinExistence type="predicted"/>
<dbReference type="AlphaFoldDB" id="A0AA39M0P1"/>
<dbReference type="Pfam" id="PF00069">
    <property type="entry name" value="Pkinase"/>
    <property type="match status" value="1"/>
</dbReference>
<name>A0AA39M0P1_9BILA</name>
<evidence type="ECO:0000256" key="1">
    <source>
        <dbReference type="SAM" id="MobiDB-lite"/>
    </source>
</evidence>
<dbReference type="PANTHER" id="PTHR11909">
    <property type="entry name" value="CASEIN KINASE-RELATED"/>
    <property type="match status" value="1"/>
</dbReference>
<feature type="compositionally biased region" description="Low complexity" evidence="1">
    <location>
        <begin position="281"/>
        <end position="297"/>
    </location>
</feature>
<sequence length="297" mass="34344">MDCKVLRGARAIKSPHFCFVLDRGKVESRYRFIIMKLVGENLWDLRLARNENHFSMNTALKAAEQCLMAVEDLHRIGFLHRDVKPGNFAVGCPNTNELHTIFMLDFGLCRKFIGDKPHKDLRLPRAVAPFRGTTRYASLAAHRSAEQSRKDDIEAWLYMTVEFCTGNLPWRRCRGSDKDGVQRYKEGARKGDGLNEFLKDCPKKEFTAILKYLDALQYESIPDYDYIYYCVQHAMNSYKCESDQPLDWDSKEKYHGPTKADRDKRMDSKLDAKLNSNTDGTTKSSSKRSSIISRLFR</sequence>
<gene>
    <name evidence="3" type="ORF">QR680_012389</name>
</gene>
<organism evidence="3 4">
    <name type="scientific">Steinernema hermaphroditum</name>
    <dbReference type="NCBI Taxonomy" id="289476"/>
    <lineage>
        <taxon>Eukaryota</taxon>
        <taxon>Metazoa</taxon>
        <taxon>Ecdysozoa</taxon>
        <taxon>Nematoda</taxon>
        <taxon>Chromadorea</taxon>
        <taxon>Rhabditida</taxon>
        <taxon>Tylenchina</taxon>
        <taxon>Panagrolaimomorpha</taxon>
        <taxon>Strongyloidoidea</taxon>
        <taxon>Steinernematidae</taxon>
        <taxon>Steinernema</taxon>
    </lineage>
</organism>
<dbReference type="InterPro" id="IPR011009">
    <property type="entry name" value="Kinase-like_dom_sf"/>
</dbReference>
<dbReference type="GO" id="GO:0005524">
    <property type="term" value="F:ATP binding"/>
    <property type="evidence" value="ECO:0007669"/>
    <property type="project" value="InterPro"/>
</dbReference>
<dbReference type="SUPFAM" id="SSF56112">
    <property type="entry name" value="Protein kinase-like (PK-like)"/>
    <property type="match status" value="1"/>
</dbReference>
<comment type="caution">
    <text evidence="3">The sequence shown here is derived from an EMBL/GenBank/DDBJ whole genome shotgun (WGS) entry which is preliminary data.</text>
</comment>
<evidence type="ECO:0000313" key="4">
    <source>
        <dbReference type="Proteomes" id="UP001175271"/>
    </source>
</evidence>
<evidence type="ECO:0000313" key="3">
    <source>
        <dbReference type="EMBL" id="KAK0416269.1"/>
    </source>
</evidence>
<dbReference type="GO" id="GO:0004672">
    <property type="term" value="F:protein kinase activity"/>
    <property type="evidence" value="ECO:0007669"/>
    <property type="project" value="InterPro"/>
</dbReference>
<dbReference type="Proteomes" id="UP001175271">
    <property type="component" value="Unassembled WGS sequence"/>
</dbReference>
<feature type="compositionally biased region" description="Basic and acidic residues" evidence="1">
    <location>
        <begin position="251"/>
        <end position="272"/>
    </location>
</feature>
<dbReference type="InterPro" id="IPR000719">
    <property type="entry name" value="Prot_kinase_dom"/>
</dbReference>
<dbReference type="SMART" id="SM00220">
    <property type="entry name" value="S_TKc"/>
    <property type="match status" value="1"/>
</dbReference>
<accession>A0AA39M0P1</accession>
<protein>
    <recommendedName>
        <fullName evidence="2">Protein kinase domain-containing protein</fullName>
    </recommendedName>
</protein>
<reference evidence="3" key="1">
    <citation type="submission" date="2023-06" db="EMBL/GenBank/DDBJ databases">
        <title>Genomic analysis of the entomopathogenic nematode Steinernema hermaphroditum.</title>
        <authorList>
            <person name="Schwarz E.M."/>
            <person name="Heppert J.K."/>
            <person name="Baniya A."/>
            <person name="Schwartz H.T."/>
            <person name="Tan C.-H."/>
            <person name="Antoshechkin I."/>
            <person name="Sternberg P.W."/>
            <person name="Goodrich-Blair H."/>
            <person name="Dillman A.R."/>
        </authorList>
    </citation>
    <scope>NUCLEOTIDE SEQUENCE</scope>
    <source>
        <strain evidence="3">PS9179</strain>
        <tissue evidence="3">Whole animal</tissue>
    </source>
</reference>
<feature type="domain" description="Protein kinase" evidence="2">
    <location>
        <begin position="1"/>
        <end position="297"/>
    </location>
</feature>
<evidence type="ECO:0000259" key="2">
    <source>
        <dbReference type="PROSITE" id="PS50011"/>
    </source>
</evidence>
<dbReference type="InterPro" id="IPR050235">
    <property type="entry name" value="CK1_Ser-Thr_kinase"/>
</dbReference>
<feature type="region of interest" description="Disordered" evidence="1">
    <location>
        <begin position="251"/>
        <end position="297"/>
    </location>
</feature>
<dbReference type="Gene3D" id="1.10.510.10">
    <property type="entry name" value="Transferase(Phosphotransferase) domain 1"/>
    <property type="match status" value="1"/>
</dbReference>
<dbReference type="PROSITE" id="PS50011">
    <property type="entry name" value="PROTEIN_KINASE_DOM"/>
    <property type="match status" value="1"/>
</dbReference>
<keyword evidence="4" id="KW-1185">Reference proteome</keyword>
<dbReference type="EMBL" id="JAUCMV010000002">
    <property type="protein sequence ID" value="KAK0416269.1"/>
    <property type="molecule type" value="Genomic_DNA"/>
</dbReference>